<name>A0A1E5UK16_9POAL</name>
<evidence type="ECO:0008006" key="3">
    <source>
        <dbReference type="Google" id="ProtNLM"/>
    </source>
</evidence>
<proteinExistence type="predicted"/>
<keyword evidence="2" id="KW-1185">Reference proteome</keyword>
<evidence type="ECO:0000313" key="1">
    <source>
        <dbReference type="EMBL" id="OEL13232.1"/>
    </source>
</evidence>
<evidence type="ECO:0000313" key="2">
    <source>
        <dbReference type="Proteomes" id="UP000095767"/>
    </source>
</evidence>
<dbReference type="Proteomes" id="UP000095767">
    <property type="component" value="Unassembled WGS sequence"/>
</dbReference>
<dbReference type="AlphaFoldDB" id="A0A1E5UK16"/>
<gene>
    <name evidence="1" type="ORF">BAE44_0025752</name>
</gene>
<dbReference type="EMBL" id="LWDX02074056">
    <property type="protein sequence ID" value="OEL13232.1"/>
    <property type="molecule type" value="Genomic_DNA"/>
</dbReference>
<reference evidence="1 2" key="1">
    <citation type="submission" date="2016-09" db="EMBL/GenBank/DDBJ databases">
        <title>The draft genome of Dichanthelium oligosanthes: A C3 panicoid grass species.</title>
        <authorList>
            <person name="Studer A.J."/>
            <person name="Schnable J.C."/>
            <person name="Brutnell T.P."/>
        </authorList>
    </citation>
    <scope>NUCLEOTIDE SEQUENCE [LARGE SCALE GENOMIC DNA]</scope>
    <source>
        <strain evidence="2">cv. Kellogg 1175</strain>
        <tissue evidence="1">Leaf</tissue>
    </source>
</reference>
<protein>
    <recommendedName>
        <fullName evidence="3">DUF1618 domain-containing protein</fullName>
    </recommendedName>
</protein>
<accession>A0A1E5UK16</accession>
<comment type="caution">
    <text evidence="1">The sequence shown here is derived from an EMBL/GenBank/DDBJ whole genome shotgun (WGS) entry which is preliminary data.</text>
</comment>
<organism evidence="1 2">
    <name type="scientific">Dichanthelium oligosanthes</name>
    <dbReference type="NCBI Taxonomy" id="888268"/>
    <lineage>
        <taxon>Eukaryota</taxon>
        <taxon>Viridiplantae</taxon>
        <taxon>Streptophyta</taxon>
        <taxon>Embryophyta</taxon>
        <taxon>Tracheophyta</taxon>
        <taxon>Spermatophyta</taxon>
        <taxon>Magnoliopsida</taxon>
        <taxon>Liliopsida</taxon>
        <taxon>Poales</taxon>
        <taxon>Poaceae</taxon>
        <taxon>PACMAD clade</taxon>
        <taxon>Panicoideae</taxon>
        <taxon>Panicodae</taxon>
        <taxon>Paniceae</taxon>
        <taxon>Dichantheliinae</taxon>
        <taxon>Dichanthelium</taxon>
    </lineage>
</organism>
<sequence length="190" mass="20888">MEQQHAVGGHATGGLPGESSKILWVDLGPSGWLGAHHMEQQEDEHLPGGLAQGIRGTSFQHRNGASHFTGAGGNWTAAWTPRGITRPQQNGETCRTSRCISPLPCVSGEDVVYLVAREKFMHPKAWILAVDMKNVGRLKAAAYFGVRKYRGLDVIYCPSRISKYMNPAKYGNAVTTQYCDMYVLTLLQNK</sequence>